<feature type="compositionally biased region" description="Basic and acidic residues" evidence="1">
    <location>
        <begin position="134"/>
        <end position="202"/>
    </location>
</feature>
<dbReference type="STRING" id="312017.I7M9X5"/>
<reference evidence="3" key="1">
    <citation type="journal article" date="2006" name="PLoS Biol.">
        <title>Macronuclear genome sequence of the ciliate Tetrahymena thermophila, a model eukaryote.</title>
        <authorList>
            <person name="Eisen J.A."/>
            <person name="Coyne R.S."/>
            <person name="Wu M."/>
            <person name="Wu D."/>
            <person name="Thiagarajan M."/>
            <person name="Wortman J.R."/>
            <person name="Badger J.H."/>
            <person name="Ren Q."/>
            <person name="Amedeo P."/>
            <person name="Jones K.M."/>
            <person name="Tallon L.J."/>
            <person name="Delcher A.L."/>
            <person name="Salzberg S.L."/>
            <person name="Silva J.C."/>
            <person name="Haas B.J."/>
            <person name="Majoros W.H."/>
            <person name="Farzad M."/>
            <person name="Carlton J.M."/>
            <person name="Smith R.K. Jr."/>
            <person name="Garg J."/>
            <person name="Pearlman R.E."/>
            <person name="Karrer K.M."/>
            <person name="Sun L."/>
            <person name="Manning G."/>
            <person name="Elde N.C."/>
            <person name="Turkewitz A.P."/>
            <person name="Asai D.J."/>
            <person name="Wilkes D.E."/>
            <person name="Wang Y."/>
            <person name="Cai H."/>
            <person name="Collins K."/>
            <person name="Stewart B.A."/>
            <person name="Lee S.R."/>
            <person name="Wilamowska K."/>
            <person name="Weinberg Z."/>
            <person name="Ruzzo W.L."/>
            <person name="Wloga D."/>
            <person name="Gaertig J."/>
            <person name="Frankel J."/>
            <person name="Tsao C.-C."/>
            <person name="Gorovsky M.A."/>
            <person name="Keeling P.J."/>
            <person name="Waller R.F."/>
            <person name="Patron N.J."/>
            <person name="Cherry J.M."/>
            <person name="Stover N.A."/>
            <person name="Krieger C.J."/>
            <person name="del Toro C."/>
            <person name="Ryder H.F."/>
            <person name="Williamson S.C."/>
            <person name="Barbeau R.A."/>
            <person name="Hamilton E.P."/>
            <person name="Orias E."/>
        </authorList>
    </citation>
    <scope>NUCLEOTIDE SEQUENCE [LARGE SCALE GENOMIC DNA]</scope>
    <source>
        <strain evidence="3">SB210</strain>
    </source>
</reference>
<proteinExistence type="predicted"/>
<feature type="compositionally biased region" description="Basic and acidic residues" evidence="1">
    <location>
        <begin position="210"/>
        <end position="220"/>
    </location>
</feature>
<protein>
    <submittedName>
        <fullName evidence="2">RNA recognition motif protein</fullName>
    </submittedName>
</protein>
<dbReference type="InterPro" id="IPR035979">
    <property type="entry name" value="RBD_domain_sf"/>
</dbReference>
<dbReference type="SUPFAM" id="SSF54928">
    <property type="entry name" value="RNA-binding domain, RBD"/>
    <property type="match status" value="1"/>
</dbReference>
<dbReference type="GeneID" id="7843426"/>
<keyword evidence="3" id="KW-1185">Reference proteome</keyword>
<dbReference type="AlphaFoldDB" id="I7M9X5"/>
<name>I7M9X5_TETTS</name>
<gene>
    <name evidence="2" type="ORF">TTHERM_00494580</name>
</gene>
<feature type="region of interest" description="Disordered" evidence="1">
    <location>
        <begin position="131"/>
        <end position="220"/>
    </location>
</feature>
<dbReference type="InterPro" id="IPR012677">
    <property type="entry name" value="Nucleotide-bd_a/b_plait_sf"/>
</dbReference>
<accession>I7M9X5</accession>
<evidence type="ECO:0000313" key="2">
    <source>
        <dbReference type="EMBL" id="EAS02997.2"/>
    </source>
</evidence>
<dbReference type="GO" id="GO:0003676">
    <property type="term" value="F:nucleic acid binding"/>
    <property type="evidence" value="ECO:0007669"/>
    <property type="project" value="InterPro"/>
</dbReference>
<dbReference type="HOGENOM" id="CLU_1051614_0_0_1"/>
<evidence type="ECO:0000256" key="1">
    <source>
        <dbReference type="SAM" id="MobiDB-lite"/>
    </source>
</evidence>
<organism evidence="2 3">
    <name type="scientific">Tetrahymena thermophila (strain SB210)</name>
    <dbReference type="NCBI Taxonomy" id="312017"/>
    <lineage>
        <taxon>Eukaryota</taxon>
        <taxon>Sar</taxon>
        <taxon>Alveolata</taxon>
        <taxon>Ciliophora</taxon>
        <taxon>Intramacronucleata</taxon>
        <taxon>Oligohymenophorea</taxon>
        <taxon>Hymenostomatida</taxon>
        <taxon>Tetrahymenina</taxon>
        <taxon>Tetrahymenidae</taxon>
        <taxon>Tetrahymena</taxon>
    </lineage>
</organism>
<dbReference type="Proteomes" id="UP000009168">
    <property type="component" value="Unassembled WGS sequence"/>
</dbReference>
<feature type="compositionally biased region" description="Basic and acidic residues" evidence="1">
    <location>
        <begin position="18"/>
        <end position="37"/>
    </location>
</feature>
<feature type="region of interest" description="Disordered" evidence="1">
    <location>
        <begin position="1"/>
        <end position="37"/>
    </location>
</feature>
<evidence type="ECO:0000313" key="3">
    <source>
        <dbReference type="Proteomes" id="UP000009168"/>
    </source>
</evidence>
<dbReference type="Gene3D" id="3.30.70.330">
    <property type="match status" value="1"/>
</dbReference>
<dbReference type="KEGG" id="tet:TTHERM_00494580"/>
<dbReference type="EMBL" id="GG662512">
    <property type="protein sequence ID" value="EAS02997.2"/>
    <property type="molecule type" value="Genomic_DNA"/>
</dbReference>
<dbReference type="RefSeq" id="XP_001023242.2">
    <property type="nucleotide sequence ID" value="XM_001023242.3"/>
</dbReference>
<sequence length="265" mass="32336">MSGRRQSDHHSHSSSHHNNRENSSHDSSRDRKFKNTEDQCSLQIENIADPETYKDFERQVKQYGMTTKFWINKRSRTCVVTYCQQEDAIQAFSKLSKIYWPDQGGEKLKVKLLQNIEVSEIITKIQVSQNITRPEQEAFKDKSSRREDYDRKDKKKYSSDRDSRERSRDNKDRERDQRDKRDRERDRSEKDRERDERYDDKYRKRSPNKYQDDRYEQKDRFQYQRISSNFLKTNYQPSVYYTVQSKETVQKRQDMIGKLYESNKK</sequence>
<dbReference type="InParanoid" id="I7M9X5"/>
<feature type="compositionally biased region" description="Basic and acidic residues" evidence="1">
    <location>
        <begin position="1"/>
        <end position="11"/>
    </location>
</feature>